<dbReference type="EMBL" id="WNWR01000276">
    <property type="protein sequence ID" value="KAE9985529.1"/>
    <property type="molecule type" value="Genomic_DNA"/>
</dbReference>
<proteinExistence type="predicted"/>
<evidence type="ECO:0000313" key="1">
    <source>
        <dbReference type="EMBL" id="KAE9985529.1"/>
    </source>
</evidence>
<dbReference type="OrthoDB" id="3437405at2759"/>
<evidence type="ECO:0000313" key="2">
    <source>
        <dbReference type="Proteomes" id="UP000490939"/>
    </source>
</evidence>
<protein>
    <submittedName>
        <fullName evidence="1">Uncharacterized protein</fullName>
    </submittedName>
</protein>
<dbReference type="Proteomes" id="UP000490939">
    <property type="component" value="Unassembled WGS sequence"/>
</dbReference>
<name>A0A8H3VAU1_VENIN</name>
<accession>A0A8H3VAU1</accession>
<keyword evidence="2" id="KW-1185">Reference proteome</keyword>
<sequence>MPDDMVPEGDDLSGFVIAVEAGFDPNYPSDYAEEPAGFMTGQLRVLGGLVWSDLYTFAQALVAHPEDLWPLAMYLPEYPWEVSVGATVPARVAEVNLEPELY</sequence>
<comment type="caution">
    <text evidence="1">The sequence shown here is derived from an EMBL/GenBank/DDBJ whole genome shotgun (WGS) entry which is preliminary data.</text>
</comment>
<reference evidence="1 2" key="1">
    <citation type="submission" date="2019-07" db="EMBL/GenBank/DDBJ databases">
        <title>Venturia inaequalis Genome Resource.</title>
        <authorList>
            <person name="Lichtner F.J."/>
        </authorList>
    </citation>
    <scope>NUCLEOTIDE SEQUENCE [LARGE SCALE GENOMIC DNA]</scope>
    <source>
        <strain evidence="1 2">DMI_063113</strain>
    </source>
</reference>
<dbReference type="AlphaFoldDB" id="A0A8H3VAU1"/>
<organism evidence="1 2">
    <name type="scientific">Venturia inaequalis</name>
    <name type="common">Apple scab fungus</name>
    <dbReference type="NCBI Taxonomy" id="5025"/>
    <lineage>
        <taxon>Eukaryota</taxon>
        <taxon>Fungi</taxon>
        <taxon>Dikarya</taxon>
        <taxon>Ascomycota</taxon>
        <taxon>Pezizomycotina</taxon>
        <taxon>Dothideomycetes</taxon>
        <taxon>Pleosporomycetidae</taxon>
        <taxon>Venturiales</taxon>
        <taxon>Venturiaceae</taxon>
        <taxon>Venturia</taxon>
    </lineage>
</organism>
<gene>
    <name evidence="1" type="ORF">EG327_004681</name>
</gene>